<dbReference type="RefSeq" id="XP_069204743.1">
    <property type="nucleotide sequence ID" value="XM_069341231.1"/>
</dbReference>
<evidence type="ECO:0000256" key="2">
    <source>
        <dbReference type="SAM" id="Phobius"/>
    </source>
</evidence>
<dbReference type="EMBL" id="JBFMKM010000001">
    <property type="protein sequence ID" value="KAL1311894.1"/>
    <property type="molecule type" value="Genomic_DNA"/>
</dbReference>
<organism evidence="3 4">
    <name type="scientific">Neodothiora populina</name>
    <dbReference type="NCBI Taxonomy" id="2781224"/>
    <lineage>
        <taxon>Eukaryota</taxon>
        <taxon>Fungi</taxon>
        <taxon>Dikarya</taxon>
        <taxon>Ascomycota</taxon>
        <taxon>Pezizomycotina</taxon>
        <taxon>Dothideomycetes</taxon>
        <taxon>Dothideomycetidae</taxon>
        <taxon>Dothideales</taxon>
        <taxon>Dothioraceae</taxon>
        <taxon>Neodothiora</taxon>
    </lineage>
</organism>
<keyword evidence="2" id="KW-0812">Transmembrane</keyword>
<evidence type="ECO:0000313" key="4">
    <source>
        <dbReference type="Proteomes" id="UP001562354"/>
    </source>
</evidence>
<dbReference type="GeneID" id="95975669"/>
<dbReference type="InterPro" id="IPR021765">
    <property type="entry name" value="UstYa-like"/>
</dbReference>
<gene>
    <name evidence="3" type="ORF">AAFC00_001966</name>
</gene>
<feature type="transmembrane region" description="Helical" evidence="2">
    <location>
        <begin position="47"/>
        <end position="69"/>
    </location>
</feature>
<dbReference type="Pfam" id="PF11807">
    <property type="entry name" value="UstYa"/>
    <property type="match status" value="1"/>
</dbReference>
<evidence type="ECO:0000313" key="3">
    <source>
        <dbReference type="EMBL" id="KAL1311894.1"/>
    </source>
</evidence>
<name>A0ABR3PQS0_9PEZI</name>
<accession>A0ABR3PQS0</accession>
<evidence type="ECO:0000256" key="1">
    <source>
        <dbReference type="ARBA" id="ARBA00035112"/>
    </source>
</evidence>
<keyword evidence="4" id="KW-1185">Reference proteome</keyword>
<reference evidence="3 4" key="1">
    <citation type="submission" date="2024-07" db="EMBL/GenBank/DDBJ databases">
        <title>Draft sequence of the Neodothiora populina.</title>
        <authorList>
            <person name="Drown D.D."/>
            <person name="Schuette U.S."/>
            <person name="Buechlein A.B."/>
            <person name="Rusch D.R."/>
            <person name="Winton L.W."/>
            <person name="Adams G.A."/>
        </authorList>
    </citation>
    <scope>NUCLEOTIDE SEQUENCE [LARGE SCALE GENOMIC DNA]</scope>
    <source>
        <strain evidence="3 4">CPC 39397</strain>
    </source>
</reference>
<proteinExistence type="inferred from homology"/>
<sequence>MEDSQPEMKPSTELESVPMLEAVMSHAQEEAGLSSYKPSPRGHLLRSLWPVLHLCAFLLYSALFIVALLKNHTIVPYCSDEGAEAVGEPIIFSPMQHAIHEQFQTIYGNVHATSRYKGPPTAAVDRAWRDLFRYSNIRINAADLALRGRTSVQLNDGSGDFLATPDTYHQLHCLWYIFQNVHPESYTVNATNVPILDHLDHCIDALRQHIMCHATASLQTYSWIPDLKIPWANFTVDNICVDWEEYDGWAKTRSIDLYDPNVLRHPNLGPIFPDGKPTKTNYNG</sequence>
<dbReference type="PANTHER" id="PTHR33365:SF12">
    <property type="entry name" value="TAT PATHWAY SIGNAL SEQUENCE"/>
    <property type="match status" value="1"/>
</dbReference>
<comment type="similarity">
    <text evidence="1">Belongs to the ustYa family.</text>
</comment>
<keyword evidence="2" id="KW-0472">Membrane</keyword>
<protein>
    <submittedName>
        <fullName evidence="3">Uncharacterized protein</fullName>
    </submittedName>
</protein>
<keyword evidence="2" id="KW-1133">Transmembrane helix</keyword>
<dbReference type="Proteomes" id="UP001562354">
    <property type="component" value="Unassembled WGS sequence"/>
</dbReference>
<dbReference type="PANTHER" id="PTHR33365">
    <property type="entry name" value="YALI0B05434P"/>
    <property type="match status" value="1"/>
</dbReference>
<comment type="caution">
    <text evidence="3">The sequence shown here is derived from an EMBL/GenBank/DDBJ whole genome shotgun (WGS) entry which is preliminary data.</text>
</comment>